<dbReference type="NCBIfam" id="TIGR01484">
    <property type="entry name" value="HAD-SF-IIB"/>
    <property type="match status" value="1"/>
</dbReference>
<proteinExistence type="predicted"/>
<dbReference type="SFLD" id="SFLDS00003">
    <property type="entry name" value="Haloacid_Dehalogenase"/>
    <property type="match status" value="1"/>
</dbReference>
<dbReference type="CDD" id="cd07516">
    <property type="entry name" value="HAD_Pase"/>
    <property type="match status" value="1"/>
</dbReference>
<dbReference type="Pfam" id="PF08282">
    <property type="entry name" value="Hydrolase_3"/>
    <property type="match status" value="1"/>
</dbReference>
<dbReference type="PANTHER" id="PTHR10000:SF8">
    <property type="entry name" value="HAD SUPERFAMILY HYDROLASE-LIKE, TYPE 3"/>
    <property type="match status" value="1"/>
</dbReference>
<dbReference type="Gene3D" id="3.40.50.1000">
    <property type="entry name" value="HAD superfamily/HAD-like"/>
    <property type="match status" value="1"/>
</dbReference>
<dbReference type="InterPro" id="IPR000150">
    <property type="entry name" value="Cof"/>
</dbReference>
<name>A0ABP6G7Z1_9ACTN</name>
<protein>
    <submittedName>
        <fullName evidence="1">HAD family hydrolase</fullName>
    </submittedName>
</protein>
<accession>A0ABP6G7Z1</accession>
<dbReference type="InterPro" id="IPR006379">
    <property type="entry name" value="HAD-SF_hydro_IIB"/>
</dbReference>
<evidence type="ECO:0000313" key="2">
    <source>
        <dbReference type="Proteomes" id="UP001501842"/>
    </source>
</evidence>
<organism evidence="1 2">
    <name type="scientific">Actinocorallia aurantiaca</name>
    <dbReference type="NCBI Taxonomy" id="46204"/>
    <lineage>
        <taxon>Bacteria</taxon>
        <taxon>Bacillati</taxon>
        <taxon>Actinomycetota</taxon>
        <taxon>Actinomycetes</taxon>
        <taxon>Streptosporangiales</taxon>
        <taxon>Thermomonosporaceae</taxon>
        <taxon>Actinocorallia</taxon>
    </lineage>
</organism>
<dbReference type="PANTHER" id="PTHR10000">
    <property type="entry name" value="PHOSPHOSERINE PHOSPHATASE"/>
    <property type="match status" value="1"/>
</dbReference>
<sequence length="267" mass="28757">MPKLIATDLDGTLIRTDGTVSERTVAAVARAEEAGIPVVMVTGRPPRWMHGIARQLGHRGQAICANGAVLYDLHTEEIVSRRTIDTELLTETIALLRAELPELRFAVEYGEGFVFESRYHLGKWDASALGGSPVDDEKGLLDRPATKLLALHPPTDVDALFQEAHRVVGDLVTITHSSGRALLEISAPGVTKASALSDYCAARSLTPSDVIAFGDMPNDLPMLTWAGRAYAMGNAHHQVLAAVPLRTETNDHDGVARVLESLLDDPS</sequence>
<dbReference type="InterPro" id="IPR036412">
    <property type="entry name" value="HAD-like_sf"/>
</dbReference>
<keyword evidence="2" id="KW-1185">Reference proteome</keyword>
<dbReference type="EMBL" id="BAAATZ010000002">
    <property type="protein sequence ID" value="GAA2718753.1"/>
    <property type="molecule type" value="Genomic_DNA"/>
</dbReference>
<dbReference type="SFLD" id="SFLDG01140">
    <property type="entry name" value="C2.B:_Phosphomannomutase_and_P"/>
    <property type="match status" value="1"/>
</dbReference>
<dbReference type="Gene3D" id="3.30.1240.10">
    <property type="match status" value="1"/>
</dbReference>
<comment type="caution">
    <text evidence="1">The sequence shown here is derived from an EMBL/GenBank/DDBJ whole genome shotgun (WGS) entry which is preliminary data.</text>
</comment>
<dbReference type="InterPro" id="IPR023214">
    <property type="entry name" value="HAD_sf"/>
</dbReference>
<dbReference type="SUPFAM" id="SSF56784">
    <property type="entry name" value="HAD-like"/>
    <property type="match status" value="1"/>
</dbReference>
<keyword evidence="1" id="KW-0378">Hydrolase</keyword>
<dbReference type="Proteomes" id="UP001501842">
    <property type="component" value="Unassembled WGS sequence"/>
</dbReference>
<dbReference type="RefSeq" id="WP_344448176.1">
    <property type="nucleotide sequence ID" value="NZ_BAAATZ010000002.1"/>
</dbReference>
<gene>
    <name evidence="1" type="ORF">GCM10010439_02410</name>
</gene>
<dbReference type="NCBIfam" id="TIGR00099">
    <property type="entry name" value="Cof-subfamily"/>
    <property type="match status" value="1"/>
</dbReference>
<dbReference type="GO" id="GO:0016787">
    <property type="term" value="F:hydrolase activity"/>
    <property type="evidence" value="ECO:0007669"/>
    <property type="project" value="UniProtKB-KW"/>
</dbReference>
<reference evidence="2" key="1">
    <citation type="journal article" date="2019" name="Int. J. Syst. Evol. Microbiol.">
        <title>The Global Catalogue of Microorganisms (GCM) 10K type strain sequencing project: providing services to taxonomists for standard genome sequencing and annotation.</title>
        <authorList>
            <consortium name="The Broad Institute Genomics Platform"/>
            <consortium name="The Broad Institute Genome Sequencing Center for Infectious Disease"/>
            <person name="Wu L."/>
            <person name="Ma J."/>
        </authorList>
    </citation>
    <scope>NUCLEOTIDE SEQUENCE [LARGE SCALE GENOMIC DNA]</scope>
    <source>
        <strain evidence="2">JCM 8201</strain>
    </source>
</reference>
<evidence type="ECO:0000313" key="1">
    <source>
        <dbReference type="EMBL" id="GAA2718753.1"/>
    </source>
</evidence>